<feature type="compositionally biased region" description="Basic and acidic residues" evidence="2">
    <location>
        <begin position="209"/>
        <end position="221"/>
    </location>
</feature>
<accession>A0ABD3GH98</accession>
<dbReference type="Proteomes" id="UP001633002">
    <property type="component" value="Unassembled WGS sequence"/>
</dbReference>
<dbReference type="EMBL" id="JBJQOH010000007">
    <property type="protein sequence ID" value="KAL3678555.1"/>
    <property type="molecule type" value="Genomic_DNA"/>
</dbReference>
<feature type="region of interest" description="Disordered" evidence="2">
    <location>
        <begin position="118"/>
        <end position="139"/>
    </location>
</feature>
<keyword evidence="4" id="KW-1185">Reference proteome</keyword>
<gene>
    <name evidence="3" type="ORF">R1sor_021511</name>
</gene>
<keyword evidence="1" id="KW-0175">Coiled coil</keyword>
<evidence type="ECO:0000313" key="3">
    <source>
        <dbReference type="EMBL" id="KAL3678555.1"/>
    </source>
</evidence>
<sequence length="433" mass="47796">MAAGSESREKVQGGTLLMENLHNLKCKFNTLKEEKQHLEGENEGLVQLIEWLLGELTKLNAHVIELRYEVAKYRLCDGLVPVTVVPTWLEEWTTEAREQVLQVQKHIASLGNAETLTSDVKVENPESSNEPLSGVERSSAISSATAKVRAHFLARSNPDYEALQTDDHQSCRSTIRSSLTDGKDEDISVVDVNVPLTRSKKGKRPSSRGNERTDSSRKDGRPCGLGLKARRLREISSSTQMSSSQHGTLGGRSRDRGGHTCVEIGEHVQMYHFFVETVKPCHILEVWDRAGEELFNMLALVFSETYGQDVRMLHTFVSSHLASQLWGITVIGNPSFGGSQRVLSFSCTSNSSSRRGSDSANTPSTRMGVVEVVTAVRSNFETESSVVSGRPSSPSMHVLKRLQSRVVDLGNDIADVIANLKLENEEFAESLTD</sequence>
<feature type="compositionally biased region" description="Low complexity" evidence="2">
    <location>
        <begin position="236"/>
        <end position="245"/>
    </location>
</feature>
<comment type="caution">
    <text evidence="3">The sequence shown here is derived from an EMBL/GenBank/DDBJ whole genome shotgun (WGS) entry which is preliminary data.</text>
</comment>
<protein>
    <submittedName>
        <fullName evidence="3">Uncharacterized protein</fullName>
    </submittedName>
</protein>
<dbReference type="AlphaFoldDB" id="A0ABD3GH98"/>
<evidence type="ECO:0000256" key="2">
    <source>
        <dbReference type="SAM" id="MobiDB-lite"/>
    </source>
</evidence>
<feature type="coiled-coil region" evidence="1">
    <location>
        <begin position="21"/>
        <end position="48"/>
    </location>
</feature>
<organism evidence="3 4">
    <name type="scientific">Riccia sorocarpa</name>
    <dbReference type="NCBI Taxonomy" id="122646"/>
    <lineage>
        <taxon>Eukaryota</taxon>
        <taxon>Viridiplantae</taxon>
        <taxon>Streptophyta</taxon>
        <taxon>Embryophyta</taxon>
        <taxon>Marchantiophyta</taxon>
        <taxon>Marchantiopsida</taxon>
        <taxon>Marchantiidae</taxon>
        <taxon>Marchantiales</taxon>
        <taxon>Ricciaceae</taxon>
        <taxon>Riccia</taxon>
    </lineage>
</organism>
<feature type="region of interest" description="Disordered" evidence="2">
    <location>
        <begin position="190"/>
        <end position="256"/>
    </location>
</feature>
<reference evidence="3 4" key="1">
    <citation type="submission" date="2024-09" db="EMBL/GenBank/DDBJ databases">
        <title>Chromosome-scale assembly of Riccia sorocarpa.</title>
        <authorList>
            <person name="Paukszto L."/>
        </authorList>
    </citation>
    <scope>NUCLEOTIDE SEQUENCE [LARGE SCALE GENOMIC DNA]</scope>
    <source>
        <strain evidence="3">LP-2024</strain>
        <tissue evidence="3">Aerial parts of the thallus</tissue>
    </source>
</reference>
<evidence type="ECO:0000313" key="4">
    <source>
        <dbReference type="Proteomes" id="UP001633002"/>
    </source>
</evidence>
<evidence type="ECO:0000256" key="1">
    <source>
        <dbReference type="SAM" id="Coils"/>
    </source>
</evidence>
<proteinExistence type="predicted"/>
<name>A0ABD3GH98_9MARC</name>